<dbReference type="RefSeq" id="WP_080023495.1">
    <property type="nucleotide sequence ID" value="NZ_LTAY01000059.1"/>
</dbReference>
<gene>
    <name evidence="1" type="ORF">CLTHE_22350</name>
</gene>
<dbReference type="PANTHER" id="PTHR40590:SF1">
    <property type="entry name" value="CYTOPLASMIC PROTEIN"/>
    <property type="match status" value="1"/>
</dbReference>
<dbReference type="AlphaFoldDB" id="A0A1V4SUU8"/>
<proteinExistence type="predicted"/>
<dbReference type="InterPro" id="IPR047111">
    <property type="entry name" value="YbaP-like"/>
</dbReference>
<dbReference type="Pfam" id="PF01963">
    <property type="entry name" value="TraB_PrgY_gumN"/>
    <property type="match status" value="1"/>
</dbReference>
<name>A0A1V4SUU8_9CLOT</name>
<dbReference type="EMBL" id="LTAY01000059">
    <property type="protein sequence ID" value="OPX46997.1"/>
    <property type="molecule type" value="Genomic_DNA"/>
</dbReference>
<evidence type="ECO:0000313" key="1">
    <source>
        <dbReference type="EMBL" id="OPX46997.1"/>
    </source>
</evidence>
<dbReference type="PANTHER" id="PTHR40590">
    <property type="entry name" value="CYTOPLASMIC PROTEIN-RELATED"/>
    <property type="match status" value="1"/>
</dbReference>
<dbReference type="CDD" id="cd14789">
    <property type="entry name" value="Tiki"/>
    <property type="match status" value="1"/>
</dbReference>
<sequence length="303" mass="34945">MRGLKKRLLLVGMSIFFILGAFVGCGSSEKEDTSNVAKGYQWKVEKDGKELYLIGTMHPINTSYDYFSDKILEIMKETDVLSVEVNMSQEDMLLANARLVYSDGKTIENELSKEQIKTLKELCSDAGIDYEKLKVFKAQGVIQNISSVIYEKANLEMATFDDMLKDRYIKENKKVDQVENMEFQLNLMDKIQGIDQLKEILDEYEKGKFEDLTKEETEYAKNVMESYKNGDEKFMNEAIEMQKENEDIYKALILDRNIGMVKKIEEYIKSDEKYALAVGALHFFGDDGIIKILEDKGYKITKL</sequence>
<dbReference type="PROSITE" id="PS51257">
    <property type="entry name" value="PROKAR_LIPOPROTEIN"/>
    <property type="match status" value="1"/>
</dbReference>
<dbReference type="InterPro" id="IPR002816">
    <property type="entry name" value="TraB/PrgY/GumN_fam"/>
</dbReference>
<reference evidence="1 2" key="1">
    <citation type="submission" date="2016-02" db="EMBL/GenBank/DDBJ databases">
        <title>Genome sequence of Clostridium thermobutyricum DSM 4928.</title>
        <authorList>
            <person name="Poehlein A."/>
            <person name="Daniel R."/>
        </authorList>
    </citation>
    <scope>NUCLEOTIDE SEQUENCE [LARGE SCALE GENOMIC DNA]</scope>
    <source>
        <strain evidence="1 2">DSM 4928</strain>
    </source>
</reference>
<dbReference type="OrthoDB" id="357294at2"/>
<organism evidence="1 2">
    <name type="scientific">Clostridium thermobutyricum DSM 4928</name>
    <dbReference type="NCBI Taxonomy" id="1121339"/>
    <lineage>
        <taxon>Bacteria</taxon>
        <taxon>Bacillati</taxon>
        <taxon>Bacillota</taxon>
        <taxon>Clostridia</taxon>
        <taxon>Eubacteriales</taxon>
        <taxon>Clostridiaceae</taxon>
        <taxon>Clostridium</taxon>
    </lineage>
</organism>
<evidence type="ECO:0000313" key="2">
    <source>
        <dbReference type="Proteomes" id="UP000191448"/>
    </source>
</evidence>
<accession>A0A1V4SUU8</accession>
<protein>
    <submittedName>
        <fullName evidence="1">TraB family protein</fullName>
    </submittedName>
</protein>
<dbReference type="Proteomes" id="UP000191448">
    <property type="component" value="Unassembled WGS sequence"/>
</dbReference>
<comment type="caution">
    <text evidence="1">The sequence shown here is derived from an EMBL/GenBank/DDBJ whole genome shotgun (WGS) entry which is preliminary data.</text>
</comment>